<name>A0A0L0EQF5_9GAMM</name>
<dbReference type="PATRIC" id="fig|43658.6.peg.1520"/>
<reference evidence="2" key="1">
    <citation type="submission" date="2015-07" db="EMBL/GenBank/DDBJ databases">
        <title>Draft genome sequence of a Pseudoalteromonas rubra strain, OCN096, isolated from Kaneohe Bay, Oahu, Hawaii.</title>
        <authorList>
            <person name="Beurmann S."/>
            <person name="Ushijima B."/>
            <person name="Belcaid M."/>
            <person name="Callahan S.M."/>
            <person name="Aeby G.S."/>
        </authorList>
    </citation>
    <scope>NUCLEOTIDE SEQUENCE [LARGE SCALE GENOMIC DNA]</scope>
    <source>
        <strain evidence="2">OCN096</strain>
    </source>
</reference>
<organism evidence="1 2">
    <name type="scientific">Pseudoalteromonas rubra</name>
    <dbReference type="NCBI Taxonomy" id="43658"/>
    <lineage>
        <taxon>Bacteria</taxon>
        <taxon>Pseudomonadati</taxon>
        <taxon>Pseudomonadota</taxon>
        <taxon>Gammaproteobacteria</taxon>
        <taxon>Alteromonadales</taxon>
        <taxon>Pseudoalteromonadaceae</taxon>
        <taxon>Pseudoalteromonas</taxon>
    </lineage>
</organism>
<proteinExistence type="predicted"/>
<dbReference type="EMBL" id="LFZX01000185">
    <property type="protein sequence ID" value="KNC66113.1"/>
    <property type="molecule type" value="Genomic_DNA"/>
</dbReference>
<accession>A0A0L0EQF5</accession>
<evidence type="ECO:0000313" key="2">
    <source>
        <dbReference type="Proteomes" id="UP000036850"/>
    </source>
</evidence>
<protein>
    <submittedName>
        <fullName evidence="1">Uncharacterized protein</fullName>
    </submittedName>
</protein>
<dbReference type="AlphaFoldDB" id="A0A0L0EQF5"/>
<gene>
    <name evidence="1" type="ORF">AC626_18960</name>
</gene>
<sequence length="70" mass="8329">MFLDQCLGLLSIHDRVKLRESKYQLFIMIYLWILLTPSQFGLRKLGQEQIFLKETWESELAWSQVLRVGA</sequence>
<dbReference type="Proteomes" id="UP000036850">
    <property type="component" value="Unassembled WGS sequence"/>
</dbReference>
<comment type="caution">
    <text evidence="1">The sequence shown here is derived from an EMBL/GenBank/DDBJ whole genome shotgun (WGS) entry which is preliminary data.</text>
</comment>
<evidence type="ECO:0000313" key="1">
    <source>
        <dbReference type="EMBL" id="KNC66113.1"/>
    </source>
</evidence>